<evidence type="ECO:0000313" key="2">
    <source>
        <dbReference type="Proteomes" id="UP000321899"/>
    </source>
</evidence>
<dbReference type="Proteomes" id="UP000321899">
    <property type="component" value="Unassembled WGS sequence"/>
</dbReference>
<dbReference type="OrthoDB" id="9821812at2"/>
<gene>
    <name evidence="1" type="ORF">FIM25_04195</name>
</gene>
<dbReference type="Gene3D" id="3.40.50.300">
    <property type="entry name" value="P-loop containing nucleotide triphosphate hydrolases"/>
    <property type="match status" value="1"/>
</dbReference>
<dbReference type="EMBL" id="VDMB01000003">
    <property type="protein sequence ID" value="TYT75646.1"/>
    <property type="molecule type" value="Genomic_DNA"/>
</dbReference>
<name>A0A5Q4VFI0_9BACT</name>
<protein>
    <submittedName>
        <fullName evidence="1">ParA family protein</fullName>
    </submittedName>
</protein>
<proteinExistence type="predicted"/>
<reference evidence="1 2" key="1">
    <citation type="submission" date="2019-06" db="EMBL/GenBank/DDBJ databases">
        <title>Desulfobotulus mexicanus sp. nov., a novel sulfate-reducing bacterium isolated from the sediment of an alkaline crater lake in Mexico.</title>
        <authorList>
            <person name="Hirschler-Rea A."/>
        </authorList>
    </citation>
    <scope>NUCLEOTIDE SEQUENCE [LARGE SCALE GENOMIC DNA]</scope>
    <source>
        <strain evidence="1 2">PAR22N</strain>
    </source>
</reference>
<organism evidence="1 2">
    <name type="scientific">Desulfobotulus mexicanus</name>
    <dbReference type="NCBI Taxonomy" id="2586642"/>
    <lineage>
        <taxon>Bacteria</taxon>
        <taxon>Pseudomonadati</taxon>
        <taxon>Thermodesulfobacteriota</taxon>
        <taxon>Desulfobacteria</taxon>
        <taxon>Desulfobacterales</taxon>
        <taxon>Desulfobacteraceae</taxon>
        <taxon>Desulfobotulus</taxon>
    </lineage>
</organism>
<keyword evidence="2" id="KW-1185">Reference proteome</keyword>
<dbReference type="InterPro" id="IPR027417">
    <property type="entry name" value="P-loop_NTPase"/>
</dbReference>
<dbReference type="AlphaFoldDB" id="A0A5Q4VFI0"/>
<sequence length="235" mass="25944">MHSILCFLNHNRDTGKTATVRNLAAAMALSGRPALVVFSEDNLVFSEEEKYFPFHSGILEDYQIPALFYMKADTLTAGETLTVVKIREKLTAVLDVLAPETVVFWDTPSALSAETRTALLLSSGVFIPLGLEGEAFDRLGPSLGLLEWVRRERQEPLPLMGMIPVCARPDQALSLIFSGPAHKLFRAKMAPVPIPEDFCVKRAESMGRPVFCEDLLSPAASAYQMLSRWISSCII</sequence>
<accession>A0A5Q4VFI0</accession>
<dbReference type="SUPFAM" id="SSF52540">
    <property type="entry name" value="P-loop containing nucleoside triphosphate hydrolases"/>
    <property type="match status" value="1"/>
</dbReference>
<evidence type="ECO:0000313" key="1">
    <source>
        <dbReference type="EMBL" id="TYT75646.1"/>
    </source>
</evidence>
<comment type="caution">
    <text evidence="1">The sequence shown here is derived from an EMBL/GenBank/DDBJ whole genome shotgun (WGS) entry which is preliminary data.</text>
</comment>